<sequence length="233" mass="25600">MLRGFVLGYAAAPTEMLGLETHSTDRYSDFMTDNAEPAASTGDFEGWANLFTRCRAFSHPSELHGGLCGRLAAGARLDQPQWFEVVCEHIGIAPETLEQGEDLPAELPEFMDDVYRQTLEQLSAADMAFQPLLPEDDYAFEQRLQALAAWVRGFLEGMALAAGEKLGEAPDEIRELIEDMVAISQVEEADDGDETAEVQLNDITEYVRLGVISVFTEFNPPAKSSPVAGQTLH</sequence>
<dbReference type="EMBL" id="BMXV01000004">
    <property type="protein sequence ID" value="GGY73814.1"/>
    <property type="molecule type" value="Genomic_DNA"/>
</dbReference>
<keyword evidence="3" id="KW-1185">Reference proteome</keyword>
<dbReference type="PANTHER" id="PTHR37528:SF1">
    <property type="entry name" value="UPF0149 PROTEIN YGFB"/>
    <property type="match status" value="1"/>
</dbReference>
<proteinExistence type="inferred from homology"/>
<organism evidence="2 3">
    <name type="scientific">Marinobacter zhanjiangensis</name>
    <dbReference type="NCBI Taxonomy" id="578215"/>
    <lineage>
        <taxon>Bacteria</taxon>
        <taxon>Pseudomonadati</taxon>
        <taxon>Pseudomonadota</taxon>
        <taxon>Gammaproteobacteria</taxon>
        <taxon>Pseudomonadales</taxon>
        <taxon>Marinobacteraceae</taxon>
        <taxon>Marinobacter</taxon>
    </lineage>
</organism>
<gene>
    <name evidence="2" type="ORF">GCM10007071_21420</name>
</gene>
<evidence type="ECO:0008006" key="4">
    <source>
        <dbReference type="Google" id="ProtNLM"/>
    </source>
</evidence>
<accession>A0ABQ3B541</accession>
<evidence type="ECO:0000256" key="1">
    <source>
        <dbReference type="ARBA" id="ARBA00038308"/>
    </source>
</evidence>
<name>A0ABQ3B541_9GAMM</name>
<dbReference type="PANTHER" id="PTHR37528">
    <property type="entry name" value="UPF0149 PROTEIN YGFB"/>
    <property type="match status" value="1"/>
</dbReference>
<dbReference type="Proteomes" id="UP000601597">
    <property type="component" value="Unassembled WGS sequence"/>
</dbReference>
<dbReference type="SUPFAM" id="SSF101327">
    <property type="entry name" value="YgfB-like"/>
    <property type="match status" value="1"/>
</dbReference>
<protein>
    <recommendedName>
        <fullName evidence="4">YecA family protein</fullName>
    </recommendedName>
</protein>
<evidence type="ECO:0000313" key="2">
    <source>
        <dbReference type="EMBL" id="GGY73814.1"/>
    </source>
</evidence>
<evidence type="ECO:0000313" key="3">
    <source>
        <dbReference type="Proteomes" id="UP000601597"/>
    </source>
</evidence>
<dbReference type="Pfam" id="PF03695">
    <property type="entry name" value="UPF0149"/>
    <property type="match status" value="1"/>
</dbReference>
<dbReference type="InterPro" id="IPR036255">
    <property type="entry name" value="YgfB-like_sf"/>
</dbReference>
<dbReference type="Gene3D" id="1.20.120.740">
    <property type="entry name" value="YgfB uncharacterised protein family UPF0149, PF03695"/>
    <property type="match status" value="1"/>
</dbReference>
<reference evidence="3" key="1">
    <citation type="journal article" date="2019" name="Int. J. Syst. Evol. Microbiol.">
        <title>The Global Catalogue of Microorganisms (GCM) 10K type strain sequencing project: providing services to taxonomists for standard genome sequencing and annotation.</title>
        <authorList>
            <consortium name="The Broad Institute Genomics Platform"/>
            <consortium name="The Broad Institute Genome Sequencing Center for Infectious Disease"/>
            <person name="Wu L."/>
            <person name="Ma J."/>
        </authorList>
    </citation>
    <scope>NUCLEOTIDE SEQUENCE [LARGE SCALE GENOMIC DNA]</scope>
    <source>
        <strain evidence="3">KCTC 22280</strain>
    </source>
</reference>
<dbReference type="InterPro" id="IPR011978">
    <property type="entry name" value="YgfB-like"/>
</dbReference>
<comment type="similarity">
    <text evidence="1">Belongs to the UPF0149 family.</text>
</comment>
<comment type="caution">
    <text evidence="2">The sequence shown here is derived from an EMBL/GenBank/DDBJ whole genome shotgun (WGS) entry which is preliminary data.</text>
</comment>